<dbReference type="PROSITE" id="PS50181">
    <property type="entry name" value="FBOX"/>
    <property type="match status" value="1"/>
</dbReference>
<name>A0A9P6HEI5_9AGAM</name>
<protein>
    <recommendedName>
        <fullName evidence="1">F-box domain-containing protein</fullName>
    </recommendedName>
</protein>
<evidence type="ECO:0000313" key="2">
    <source>
        <dbReference type="EMBL" id="KAF9785490.1"/>
    </source>
</evidence>
<evidence type="ECO:0000259" key="1">
    <source>
        <dbReference type="PROSITE" id="PS50181"/>
    </source>
</evidence>
<dbReference type="SUPFAM" id="SSF81383">
    <property type="entry name" value="F-box domain"/>
    <property type="match status" value="1"/>
</dbReference>
<dbReference type="InterPro" id="IPR036047">
    <property type="entry name" value="F-box-like_dom_sf"/>
</dbReference>
<organism evidence="2 3">
    <name type="scientific">Thelephora terrestris</name>
    <dbReference type="NCBI Taxonomy" id="56493"/>
    <lineage>
        <taxon>Eukaryota</taxon>
        <taxon>Fungi</taxon>
        <taxon>Dikarya</taxon>
        <taxon>Basidiomycota</taxon>
        <taxon>Agaricomycotina</taxon>
        <taxon>Agaricomycetes</taxon>
        <taxon>Thelephorales</taxon>
        <taxon>Thelephoraceae</taxon>
        <taxon>Thelephora</taxon>
    </lineage>
</organism>
<reference evidence="2" key="1">
    <citation type="journal article" date="2020" name="Nat. Commun.">
        <title>Large-scale genome sequencing of mycorrhizal fungi provides insights into the early evolution of symbiotic traits.</title>
        <authorList>
            <person name="Miyauchi S."/>
            <person name="Kiss E."/>
            <person name="Kuo A."/>
            <person name="Drula E."/>
            <person name="Kohler A."/>
            <person name="Sanchez-Garcia M."/>
            <person name="Morin E."/>
            <person name="Andreopoulos B."/>
            <person name="Barry K.W."/>
            <person name="Bonito G."/>
            <person name="Buee M."/>
            <person name="Carver A."/>
            <person name="Chen C."/>
            <person name="Cichocki N."/>
            <person name="Clum A."/>
            <person name="Culley D."/>
            <person name="Crous P.W."/>
            <person name="Fauchery L."/>
            <person name="Girlanda M."/>
            <person name="Hayes R.D."/>
            <person name="Keri Z."/>
            <person name="LaButti K."/>
            <person name="Lipzen A."/>
            <person name="Lombard V."/>
            <person name="Magnuson J."/>
            <person name="Maillard F."/>
            <person name="Murat C."/>
            <person name="Nolan M."/>
            <person name="Ohm R.A."/>
            <person name="Pangilinan J."/>
            <person name="Pereira M.F."/>
            <person name="Perotto S."/>
            <person name="Peter M."/>
            <person name="Pfister S."/>
            <person name="Riley R."/>
            <person name="Sitrit Y."/>
            <person name="Stielow J.B."/>
            <person name="Szollosi G."/>
            <person name="Zifcakova L."/>
            <person name="Stursova M."/>
            <person name="Spatafora J.W."/>
            <person name="Tedersoo L."/>
            <person name="Vaario L.M."/>
            <person name="Yamada A."/>
            <person name="Yan M."/>
            <person name="Wang P."/>
            <person name="Xu J."/>
            <person name="Bruns T."/>
            <person name="Baldrian P."/>
            <person name="Vilgalys R."/>
            <person name="Dunand C."/>
            <person name="Henrissat B."/>
            <person name="Grigoriev I.V."/>
            <person name="Hibbett D."/>
            <person name="Nagy L.G."/>
            <person name="Martin F.M."/>
        </authorList>
    </citation>
    <scope>NUCLEOTIDE SEQUENCE</scope>
    <source>
        <strain evidence="2">UH-Tt-Lm1</strain>
    </source>
</reference>
<comment type="caution">
    <text evidence="2">The sequence shown here is derived from an EMBL/GenBank/DDBJ whole genome shotgun (WGS) entry which is preliminary data.</text>
</comment>
<dbReference type="Pfam" id="PF12937">
    <property type="entry name" value="F-box-like"/>
    <property type="match status" value="1"/>
</dbReference>
<evidence type="ECO:0000313" key="3">
    <source>
        <dbReference type="Proteomes" id="UP000736335"/>
    </source>
</evidence>
<keyword evidence="3" id="KW-1185">Reference proteome</keyword>
<gene>
    <name evidence="2" type="ORF">BJ322DRAFT_1063465</name>
</gene>
<accession>A0A9P6HEI5</accession>
<dbReference type="EMBL" id="WIUZ02000007">
    <property type="protein sequence ID" value="KAF9785490.1"/>
    <property type="molecule type" value="Genomic_DNA"/>
</dbReference>
<dbReference type="InterPro" id="IPR001810">
    <property type="entry name" value="F-box_dom"/>
</dbReference>
<reference evidence="2" key="2">
    <citation type="submission" date="2020-11" db="EMBL/GenBank/DDBJ databases">
        <authorList>
            <consortium name="DOE Joint Genome Institute"/>
            <person name="Kuo A."/>
            <person name="Miyauchi S."/>
            <person name="Kiss E."/>
            <person name="Drula E."/>
            <person name="Kohler A."/>
            <person name="Sanchez-Garcia M."/>
            <person name="Andreopoulos B."/>
            <person name="Barry K.W."/>
            <person name="Bonito G."/>
            <person name="Buee M."/>
            <person name="Carver A."/>
            <person name="Chen C."/>
            <person name="Cichocki N."/>
            <person name="Clum A."/>
            <person name="Culley D."/>
            <person name="Crous P.W."/>
            <person name="Fauchery L."/>
            <person name="Girlanda M."/>
            <person name="Hayes R."/>
            <person name="Keri Z."/>
            <person name="Labutti K."/>
            <person name="Lipzen A."/>
            <person name="Lombard V."/>
            <person name="Magnuson J."/>
            <person name="Maillard F."/>
            <person name="Morin E."/>
            <person name="Murat C."/>
            <person name="Nolan M."/>
            <person name="Ohm R."/>
            <person name="Pangilinan J."/>
            <person name="Pereira M."/>
            <person name="Perotto S."/>
            <person name="Peter M."/>
            <person name="Riley R."/>
            <person name="Sitrit Y."/>
            <person name="Stielow B."/>
            <person name="Szollosi G."/>
            <person name="Zifcakova L."/>
            <person name="Stursova M."/>
            <person name="Spatafora J.W."/>
            <person name="Tedersoo L."/>
            <person name="Vaario L.-M."/>
            <person name="Yamada A."/>
            <person name="Yan M."/>
            <person name="Wang P."/>
            <person name="Xu J."/>
            <person name="Bruns T."/>
            <person name="Baldrian P."/>
            <person name="Vilgalys R."/>
            <person name="Henrissat B."/>
            <person name="Grigoriev I.V."/>
            <person name="Hibbett D."/>
            <person name="Nagy L.G."/>
            <person name="Martin F.M."/>
        </authorList>
    </citation>
    <scope>NUCLEOTIDE SEQUENCE</scope>
    <source>
        <strain evidence="2">UH-Tt-Lm1</strain>
    </source>
</reference>
<dbReference type="Proteomes" id="UP000736335">
    <property type="component" value="Unassembled WGS sequence"/>
</dbReference>
<proteinExistence type="predicted"/>
<feature type="domain" description="F-box" evidence="1">
    <location>
        <begin position="62"/>
        <end position="110"/>
    </location>
</feature>
<dbReference type="OrthoDB" id="2746049at2759"/>
<sequence length="520" mass="58841">METHPERDLSVEQLVSGLQKVLITESGHIGSEILALSLEKLRDVEKQTVRVLSMIRSAMNERRPVNRLPPEVFMRVLEFRDNDKVLDVAIKVCARWRSILTSTPHLWTEVDFEYPARASLYLERSKSALVNVTVGKSRDAIVGPVGSFIGAIPWVARMKSLSLQTDMDQIKKIAERLCHKTPHLQHLTFEGKPRRYSYSYYSSAGTGGAIYVPREFLGRHAPLLKSLTFHSVSPSVVFNFPMPNLTHIDWVAETAHVVIEELLELFVSSPLIEVMTMDVLIRRTQMHEPLKQVTLSRLRKLTWADLDGSLSLIPCLIAPQLSELSIKVTHNPRNERSTLSSVLSNDPNRIPLLLEPTAFETIYKNGSRSCRFSYADDNAFLLIREVLKDRGTDSEIGRWFTPDIPFSFAGTKELTVEAAGGCPPVDDIPIEQFESLQKFDFMGETDSLISLIRNTPSPELSEIRIFPKEHYFPLDGLVEVLRQRRGSIFDGVKSVRIFGKDKCLRTQIKDLGKFVDVVAT</sequence>
<dbReference type="AlphaFoldDB" id="A0A9P6HEI5"/>
<dbReference type="Gene3D" id="1.20.1280.50">
    <property type="match status" value="1"/>
</dbReference>